<gene>
    <name evidence="2" type="ORF">GSTUAT00007355001</name>
</gene>
<evidence type="ECO:0000313" key="3">
    <source>
        <dbReference type="Proteomes" id="UP001412239"/>
    </source>
</evidence>
<feature type="compositionally biased region" description="Basic and acidic residues" evidence="1">
    <location>
        <begin position="264"/>
        <end position="278"/>
    </location>
</feature>
<sequence>MNSNNRFGMRNGASGRLLGRNGHDELVCITTELLSYEWLTFRKLSAGGFLLMVESTGTIGKLYPIQRTDSNSPYLNIGEASNQFGLHKLTGSVFRRFEWVVPNRLARSSAPYYEGDDSDQGINETSIEFLVSRGIKNIISLNSIELSPRERDRLCAADISYSHVRSLEFTAPRQKQFDQIWKAYEKAGATIVYCGYGDGRTGMAISAIQLFEGRTLGDLDYRANGVQCPSQLAALNDLSERIHGQSDGLLNMQPPSYTAWHPRKGGDRMRGDEIVEER</sequence>
<protein>
    <recommendedName>
        <fullName evidence="4">Tyrosine specific protein phosphatases domain-containing protein</fullName>
    </recommendedName>
</protein>
<proteinExistence type="predicted"/>
<evidence type="ECO:0000313" key="2">
    <source>
        <dbReference type="EMBL" id="CUS08542.1"/>
    </source>
</evidence>
<dbReference type="SUPFAM" id="SSF52799">
    <property type="entry name" value="(Phosphotyrosine protein) phosphatases II"/>
    <property type="match status" value="1"/>
</dbReference>
<dbReference type="EMBL" id="LN891126">
    <property type="protein sequence ID" value="CUS08542.1"/>
    <property type="molecule type" value="Genomic_DNA"/>
</dbReference>
<dbReference type="Gene3D" id="3.90.190.10">
    <property type="entry name" value="Protein tyrosine phosphatase superfamily"/>
    <property type="match status" value="1"/>
</dbReference>
<dbReference type="InterPro" id="IPR029021">
    <property type="entry name" value="Prot-tyrosine_phosphatase-like"/>
</dbReference>
<dbReference type="Proteomes" id="UP001412239">
    <property type="component" value="Unassembled WGS sequence"/>
</dbReference>
<keyword evidence="3" id="KW-1185">Reference proteome</keyword>
<organism evidence="2 3">
    <name type="scientific">Tuber aestivum</name>
    <name type="common">summer truffle</name>
    <dbReference type="NCBI Taxonomy" id="59557"/>
    <lineage>
        <taxon>Eukaryota</taxon>
        <taxon>Fungi</taxon>
        <taxon>Dikarya</taxon>
        <taxon>Ascomycota</taxon>
        <taxon>Pezizomycotina</taxon>
        <taxon>Pezizomycetes</taxon>
        <taxon>Pezizales</taxon>
        <taxon>Tuberaceae</taxon>
        <taxon>Tuber</taxon>
    </lineage>
</organism>
<dbReference type="AlphaFoldDB" id="A0A292PLJ2"/>
<evidence type="ECO:0008006" key="4">
    <source>
        <dbReference type="Google" id="ProtNLM"/>
    </source>
</evidence>
<accession>A0A292PLJ2</accession>
<name>A0A292PLJ2_9PEZI</name>
<reference evidence="2" key="1">
    <citation type="submission" date="2015-10" db="EMBL/GenBank/DDBJ databases">
        <authorList>
            <person name="Regsiter A."/>
            <person name="william w."/>
        </authorList>
    </citation>
    <scope>NUCLEOTIDE SEQUENCE</scope>
    <source>
        <strain evidence="2">Montdore</strain>
    </source>
</reference>
<evidence type="ECO:0000256" key="1">
    <source>
        <dbReference type="SAM" id="MobiDB-lite"/>
    </source>
</evidence>
<feature type="region of interest" description="Disordered" evidence="1">
    <location>
        <begin position="253"/>
        <end position="278"/>
    </location>
</feature>